<protein>
    <submittedName>
        <fullName evidence="7">OFA family MFS transporter</fullName>
    </submittedName>
</protein>
<feature type="transmembrane region" description="Helical" evidence="5">
    <location>
        <begin position="12"/>
        <end position="32"/>
    </location>
</feature>
<dbReference type="RefSeq" id="WP_030629372.1">
    <property type="nucleotide sequence ID" value="NZ_JBHTCK010000008.1"/>
</dbReference>
<keyword evidence="4 5" id="KW-0472">Membrane</keyword>
<evidence type="ECO:0000313" key="8">
    <source>
        <dbReference type="Proteomes" id="UP001596509"/>
    </source>
</evidence>
<sequence length="449" mass="47174">MSPPIAPVGWSRWLVPPAALSIHLSIGQAYAWSVFKPPLEEALGLSGTQSALPFQLGIVMLGLSAAFGGTLVERRGPRWAMTVALVCFSSGFLISALGAATGQFWLIVLGYGFVGGIGLGIGYISPVSTLIKWFPDRPGMATGIAIMGFGGGALIASPWSAQMLESFGSDTSGIALAFLVHGLSYAVFMLLGVLLVRVPRPRAEQQEAGGTATATDGPRVSARQALRTPQFWLLWVVLCMNVTAGIGILEKAAPMITDFFSDTSTPVSAAAAAGFVALLSAANMAGRIGWSSTSDLIGRKNIYRLYLGAGTLMYALIALVGSSSKPLFVLCALVILSFYGGGFATIPAYLKDLFGTYQVGAIHGRLLTAWSTAGVLGPLIVNWIADRQEEAGKDGAELYGTSLFIMMGLLVVGFVANELVRPVHPSHHLDAVTARKGAPDVRRQQSEPA</sequence>
<dbReference type="PANTHER" id="PTHR11360">
    <property type="entry name" value="MONOCARBOXYLATE TRANSPORTER"/>
    <property type="match status" value="1"/>
</dbReference>
<evidence type="ECO:0000256" key="3">
    <source>
        <dbReference type="ARBA" id="ARBA00022989"/>
    </source>
</evidence>
<feature type="transmembrane region" description="Helical" evidence="5">
    <location>
        <begin position="327"/>
        <end position="350"/>
    </location>
</feature>
<dbReference type="SUPFAM" id="SSF103473">
    <property type="entry name" value="MFS general substrate transporter"/>
    <property type="match status" value="1"/>
</dbReference>
<evidence type="ECO:0000256" key="1">
    <source>
        <dbReference type="ARBA" id="ARBA00004651"/>
    </source>
</evidence>
<evidence type="ECO:0000256" key="4">
    <source>
        <dbReference type="ARBA" id="ARBA00023136"/>
    </source>
</evidence>
<evidence type="ECO:0000256" key="2">
    <source>
        <dbReference type="ARBA" id="ARBA00022692"/>
    </source>
</evidence>
<dbReference type="InterPro" id="IPR036259">
    <property type="entry name" value="MFS_trans_sf"/>
</dbReference>
<feature type="transmembrane region" description="Helical" evidence="5">
    <location>
        <begin position="79"/>
        <end position="98"/>
    </location>
</feature>
<comment type="caution">
    <text evidence="7">The sequence shown here is derived from an EMBL/GenBank/DDBJ whole genome shotgun (WGS) entry which is preliminary data.</text>
</comment>
<feature type="transmembrane region" description="Helical" evidence="5">
    <location>
        <begin position="362"/>
        <end position="384"/>
    </location>
</feature>
<feature type="transmembrane region" description="Helical" evidence="5">
    <location>
        <begin position="269"/>
        <end position="290"/>
    </location>
</feature>
<dbReference type="EMBL" id="JBHTCK010000008">
    <property type="protein sequence ID" value="MFC7354081.1"/>
    <property type="molecule type" value="Genomic_DNA"/>
</dbReference>
<dbReference type="Pfam" id="PF07690">
    <property type="entry name" value="MFS_1"/>
    <property type="match status" value="1"/>
</dbReference>
<dbReference type="InterPro" id="IPR020846">
    <property type="entry name" value="MFS_dom"/>
</dbReference>
<evidence type="ECO:0000259" key="6">
    <source>
        <dbReference type="PROSITE" id="PS50850"/>
    </source>
</evidence>
<reference evidence="8" key="1">
    <citation type="journal article" date="2019" name="Int. J. Syst. Evol. Microbiol.">
        <title>The Global Catalogue of Microorganisms (GCM) 10K type strain sequencing project: providing services to taxonomists for standard genome sequencing and annotation.</title>
        <authorList>
            <consortium name="The Broad Institute Genomics Platform"/>
            <consortium name="The Broad Institute Genome Sequencing Center for Infectious Disease"/>
            <person name="Wu L."/>
            <person name="Ma J."/>
        </authorList>
    </citation>
    <scope>NUCLEOTIDE SEQUENCE [LARGE SCALE GENOMIC DNA]</scope>
    <source>
        <strain evidence="8">ICMP 19430</strain>
    </source>
</reference>
<dbReference type="InterPro" id="IPR050327">
    <property type="entry name" value="Proton-linked_MCT"/>
</dbReference>
<dbReference type="Gene3D" id="1.20.1250.20">
    <property type="entry name" value="MFS general substrate transporter like domains"/>
    <property type="match status" value="2"/>
</dbReference>
<keyword evidence="2 5" id="KW-0812">Transmembrane</keyword>
<feature type="transmembrane region" description="Helical" evidence="5">
    <location>
        <begin position="139"/>
        <end position="161"/>
    </location>
</feature>
<organism evidence="7 8">
    <name type="scientific">Streptomyces caviscabies</name>
    <dbReference type="NCBI Taxonomy" id="90079"/>
    <lineage>
        <taxon>Bacteria</taxon>
        <taxon>Bacillati</taxon>
        <taxon>Actinomycetota</taxon>
        <taxon>Actinomycetes</taxon>
        <taxon>Kitasatosporales</taxon>
        <taxon>Streptomycetaceae</taxon>
        <taxon>Streptomyces</taxon>
    </lineage>
</organism>
<name>A0ABW2MMM6_9ACTN</name>
<dbReference type="PROSITE" id="PS50850">
    <property type="entry name" value="MFS"/>
    <property type="match status" value="1"/>
</dbReference>
<feature type="transmembrane region" description="Helical" evidence="5">
    <location>
        <begin position="173"/>
        <end position="196"/>
    </location>
</feature>
<gene>
    <name evidence="7" type="ORF">ACFQW9_25875</name>
</gene>
<feature type="transmembrane region" description="Helical" evidence="5">
    <location>
        <begin position="52"/>
        <end position="72"/>
    </location>
</feature>
<accession>A0ABW2MMM6</accession>
<feature type="transmembrane region" description="Helical" evidence="5">
    <location>
        <begin position="302"/>
        <end position="321"/>
    </location>
</feature>
<proteinExistence type="predicted"/>
<dbReference type="PANTHER" id="PTHR11360:SF317">
    <property type="entry name" value="MAJOR FACILITATOR SUPERFAMILY (MFS) PROFILE DOMAIN-CONTAINING PROTEIN-RELATED"/>
    <property type="match status" value="1"/>
</dbReference>
<feature type="transmembrane region" description="Helical" evidence="5">
    <location>
        <begin position="396"/>
        <end position="416"/>
    </location>
</feature>
<evidence type="ECO:0000256" key="5">
    <source>
        <dbReference type="SAM" id="Phobius"/>
    </source>
</evidence>
<keyword evidence="8" id="KW-1185">Reference proteome</keyword>
<feature type="transmembrane region" description="Helical" evidence="5">
    <location>
        <begin position="231"/>
        <end position="249"/>
    </location>
</feature>
<evidence type="ECO:0000313" key="7">
    <source>
        <dbReference type="EMBL" id="MFC7354081.1"/>
    </source>
</evidence>
<keyword evidence="3 5" id="KW-1133">Transmembrane helix</keyword>
<dbReference type="Proteomes" id="UP001596509">
    <property type="component" value="Unassembled WGS sequence"/>
</dbReference>
<feature type="transmembrane region" description="Helical" evidence="5">
    <location>
        <begin position="104"/>
        <end position="127"/>
    </location>
</feature>
<feature type="domain" description="Major facilitator superfamily (MFS) profile" evidence="6">
    <location>
        <begin position="1"/>
        <end position="425"/>
    </location>
</feature>
<dbReference type="InterPro" id="IPR011701">
    <property type="entry name" value="MFS"/>
</dbReference>
<comment type="subcellular location">
    <subcellularLocation>
        <location evidence="1">Cell membrane</location>
        <topology evidence="1">Multi-pass membrane protein</topology>
    </subcellularLocation>
</comment>
<dbReference type="CDD" id="cd17353">
    <property type="entry name" value="MFS_OFA_like"/>
    <property type="match status" value="1"/>
</dbReference>